<gene>
    <name evidence="4" type="ORF">A3D65_03285</name>
</gene>
<evidence type="ECO:0008006" key="6">
    <source>
        <dbReference type="Google" id="ProtNLM"/>
    </source>
</evidence>
<dbReference type="EMBL" id="MHLL01000026">
    <property type="protein sequence ID" value="OGZ08794.1"/>
    <property type="molecule type" value="Genomic_DNA"/>
</dbReference>
<dbReference type="Proteomes" id="UP000177996">
    <property type="component" value="Unassembled WGS sequence"/>
</dbReference>
<evidence type="ECO:0000256" key="1">
    <source>
        <dbReference type="SAM" id="Phobius"/>
    </source>
</evidence>
<comment type="caution">
    <text evidence="4">The sequence shown here is derived from an EMBL/GenBank/DDBJ whole genome shotgun (WGS) entry which is preliminary data.</text>
</comment>
<dbReference type="InterPro" id="IPR050194">
    <property type="entry name" value="Glycosyltransferase_grp1"/>
</dbReference>
<dbReference type="PANTHER" id="PTHR45947">
    <property type="entry name" value="SULFOQUINOVOSYL TRANSFERASE SQD2"/>
    <property type="match status" value="1"/>
</dbReference>
<organism evidence="4 5">
    <name type="scientific">Candidatus Lloydbacteria bacterium RIFCSPHIGHO2_02_FULL_50_13</name>
    <dbReference type="NCBI Taxonomy" id="1798661"/>
    <lineage>
        <taxon>Bacteria</taxon>
        <taxon>Candidatus Lloydiibacteriota</taxon>
    </lineage>
</organism>
<keyword evidence="1" id="KW-1133">Transmembrane helix</keyword>
<sequence>MKKILVVNYEFPPIGGGGGRVSFEIAKRLKDDVNIDVLTSHYKQKNIYPEKIDGVRFFTVPSYRVSINQTGLWGVLSFLFFGAFLFRKLVKDNTYDLIHYYFSVPTGALSFLQPKDIPYIVSLNGGDVPGYAPREMPLLAQMTKFLNKKIVKNARFVTAVSSDLGNFAQKVLDFTDCKIIHNGVAKDLCISEEEFEKNKALKLKRKTLSIICVSRLAYFKRIDILIRAMANMDDIELKIVGEGSQRRELEKLVSDLRLGDKISFLGFIHNSEIGGHLMGADVFVLPSIADSFGIVFLEAMAKGLPVIGARAGGVVDIIKDGESGFLVKPLSVGELTIAISRLRDDRDLSLRLGKTGLAIVKNNFLWESKANEYLDLYKEAMAQ</sequence>
<dbReference type="InterPro" id="IPR028098">
    <property type="entry name" value="Glyco_trans_4-like_N"/>
</dbReference>
<feature type="transmembrane region" description="Helical" evidence="1">
    <location>
        <begin position="71"/>
        <end position="90"/>
    </location>
</feature>
<dbReference type="PANTHER" id="PTHR45947:SF15">
    <property type="entry name" value="TEICHURONIC ACID BIOSYNTHESIS GLYCOSYLTRANSFERASE TUAC-RELATED"/>
    <property type="match status" value="1"/>
</dbReference>
<evidence type="ECO:0000259" key="2">
    <source>
        <dbReference type="Pfam" id="PF00534"/>
    </source>
</evidence>
<feature type="domain" description="Glycosyl transferase family 1" evidence="2">
    <location>
        <begin position="196"/>
        <end position="356"/>
    </location>
</feature>
<dbReference type="SUPFAM" id="SSF53756">
    <property type="entry name" value="UDP-Glycosyltransferase/glycogen phosphorylase"/>
    <property type="match status" value="1"/>
</dbReference>
<dbReference type="Pfam" id="PF00534">
    <property type="entry name" value="Glycos_transf_1"/>
    <property type="match status" value="1"/>
</dbReference>
<dbReference type="STRING" id="1798661.A3D65_03285"/>
<evidence type="ECO:0000313" key="4">
    <source>
        <dbReference type="EMBL" id="OGZ08794.1"/>
    </source>
</evidence>
<keyword evidence="1" id="KW-0812">Transmembrane</keyword>
<proteinExistence type="predicted"/>
<protein>
    <recommendedName>
        <fullName evidence="6">Glycosyl transferase family 1 domain-containing protein</fullName>
    </recommendedName>
</protein>
<dbReference type="CDD" id="cd03801">
    <property type="entry name" value="GT4_PimA-like"/>
    <property type="match status" value="1"/>
</dbReference>
<keyword evidence="1" id="KW-0472">Membrane</keyword>
<accession>A0A1G2D582</accession>
<dbReference type="Pfam" id="PF13439">
    <property type="entry name" value="Glyco_transf_4"/>
    <property type="match status" value="1"/>
</dbReference>
<feature type="domain" description="Glycosyltransferase subfamily 4-like N-terminal" evidence="3">
    <location>
        <begin position="16"/>
        <end position="185"/>
    </location>
</feature>
<reference evidence="4 5" key="1">
    <citation type="journal article" date="2016" name="Nat. Commun.">
        <title>Thousands of microbial genomes shed light on interconnected biogeochemical processes in an aquifer system.</title>
        <authorList>
            <person name="Anantharaman K."/>
            <person name="Brown C.T."/>
            <person name="Hug L.A."/>
            <person name="Sharon I."/>
            <person name="Castelle C.J."/>
            <person name="Probst A.J."/>
            <person name="Thomas B.C."/>
            <person name="Singh A."/>
            <person name="Wilkins M.J."/>
            <person name="Karaoz U."/>
            <person name="Brodie E.L."/>
            <person name="Williams K.H."/>
            <person name="Hubbard S.S."/>
            <person name="Banfield J.F."/>
        </authorList>
    </citation>
    <scope>NUCLEOTIDE SEQUENCE [LARGE SCALE GENOMIC DNA]</scope>
</reference>
<name>A0A1G2D582_9BACT</name>
<evidence type="ECO:0000313" key="5">
    <source>
        <dbReference type="Proteomes" id="UP000177996"/>
    </source>
</evidence>
<dbReference type="Gene3D" id="3.40.50.2000">
    <property type="entry name" value="Glycogen Phosphorylase B"/>
    <property type="match status" value="2"/>
</dbReference>
<dbReference type="GO" id="GO:0016757">
    <property type="term" value="F:glycosyltransferase activity"/>
    <property type="evidence" value="ECO:0007669"/>
    <property type="project" value="InterPro"/>
</dbReference>
<dbReference type="AlphaFoldDB" id="A0A1G2D582"/>
<dbReference type="InterPro" id="IPR001296">
    <property type="entry name" value="Glyco_trans_1"/>
</dbReference>
<evidence type="ECO:0000259" key="3">
    <source>
        <dbReference type="Pfam" id="PF13439"/>
    </source>
</evidence>